<dbReference type="STRING" id="1224947.SAMN05216480_101745"/>
<dbReference type="PANTHER" id="PTHR36974">
    <property type="entry name" value="MEMBRANE PROTEIN-RELATED"/>
    <property type="match status" value="1"/>
</dbReference>
<evidence type="ECO:0000313" key="2">
    <source>
        <dbReference type="EMBL" id="SFU32548.1"/>
    </source>
</evidence>
<proteinExistence type="predicted"/>
<name>A0A1I7F8M0_9FLAO</name>
<feature type="transmembrane region" description="Helical" evidence="1">
    <location>
        <begin position="39"/>
        <end position="58"/>
    </location>
</feature>
<dbReference type="PANTHER" id="PTHR36974:SF1">
    <property type="entry name" value="DOXX FAMILY MEMBRANE PROTEIN"/>
    <property type="match status" value="1"/>
</dbReference>
<gene>
    <name evidence="2" type="ORF">SAMN05216480_101745</name>
</gene>
<dbReference type="EMBL" id="FPBK01000001">
    <property type="protein sequence ID" value="SFU32548.1"/>
    <property type="molecule type" value="Genomic_DNA"/>
</dbReference>
<keyword evidence="1" id="KW-0472">Membrane</keyword>
<evidence type="ECO:0000256" key="1">
    <source>
        <dbReference type="SAM" id="Phobius"/>
    </source>
</evidence>
<keyword evidence="3" id="KW-1185">Reference proteome</keyword>
<feature type="transmembrane region" description="Helical" evidence="1">
    <location>
        <begin position="70"/>
        <end position="88"/>
    </location>
</feature>
<sequence length="93" mass="11138">MYQKIMPPYIPAPKAMVFWSGVAEIILGSALFFPTIKDIALWNIIIMLVIFFSVHIHMLQDDKIRSKFPLWLLWFRIPLQFLLIYWSYSYLNL</sequence>
<keyword evidence="1" id="KW-1133">Transmembrane helix</keyword>
<evidence type="ECO:0000313" key="3">
    <source>
        <dbReference type="Proteomes" id="UP000199138"/>
    </source>
</evidence>
<organism evidence="2 3">
    <name type="scientific">Pustulibacterium marinum</name>
    <dbReference type="NCBI Taxonomy" id="1224947"/>
    <lineage>
        <taxon>Bacteria</taxon>
        <taxon>Pseudomonadati</taxon>
        <taxon>Bacteroidota</taxon>
        <taxon>Flavobacteriia</taxon>
        <taxon>Flavobacteriales</taxon>
        <taxon>Flavobacteriaceae</taxon>
        <taxon>Pustulibacterium</taxon>
    </lineage>
</organism>
<accession>A0A1I7F8M0</accession>
<feature type="transmembrane region" description="Helical" evidence="1">
    <location>
        <begin position="12"/>
        <end position="33"/>
    </location>
</feature>
<keyword evidence="1" id="KW-0812">Transmembrane</keyword>
<evidence type="ECO:0008006" key="4">
    <source>
        <dbReference type="Google" id="ProtNLM"/>
    </source>
</evidence>
<dbReference type="Proteomes" id="UP000199138">
    <property type="component" value="Unassembled WGS sequence"/>
</dbReference>
<reference evidence="3" key="1">
    <citation type="submission" date="2016-10" db="EMBL/GenBank/DDBJ databases">
        <authorList>
            <person name="Varghese N."/>
            <person name="Submissions S."/>
        </authorList>
    </citation>
    <scope>NUCLEOTIDE SEQUENCE [LARGE SCALE GENOMIC DNA]</scope>
    <source>
        <strain evidence="3">CGMCC 1.12333</strain>
    </source>
</reference>
<dbReference type="AlphaFoldDB" id="A0A1I7F8M0"/>
<protein>
    <recommendedName>
        <fullName evidence="4">DoxX-like family protein</fullName>
    </recommendedName>
</protein>